<evidence type="ECO:0000256" key="2">
    <source>
        <dbReference type="ARBA" id="ARBA00022980"/>
    </source>
</evidence>
<dbReference type="SMART" id="SM01416">
    <property type="entry name" value="Ribosomal_L19e"/>
    <property type="match status" value="1"/>
</dbReference>
<dbReference type="GO" id="GO:0022625">
    <property type="term" value="C:cytosolic large ribosomal subunit"/>
    <property type="evidence" value="ECO:0007669"/>
    <property type="project" value="InterPro"/>
</dbReference>
<dbReference type="InterPro" id="IPR035970">
    <property type="entry name" value="60S_ribosomal_eL19_sf"/>
</dbReference>
<gene>
    <name evidence="7" type="ORF">APAL1065_LOCUS5516</name>
</gene>
<dbReference type="SUPFAM" id="SSF48140">
    <property type="entry name" value="Ribosomal protein L19 (L19e)"/>
    <property type="match status" value="1"/>
</dbReference>
<dbReference type="PANTHER" id="PTHR10722">
    <property type="entry name" value="60S RIBOSOMAL PROTEIN L19"/>
    <property type="match status" value="1"/>
</dbReference>
<feature type="compositionally biased region" description="Basic and acidic residues" evidence="5">
    <location>
        <begin position="180"/>
        <end position="210"/>
    </location>
</feature>
<dbReference type="FunFam" id="1.10.1650.10:FF:000001">
    <property type="entry name" value="Ribosomal protein L19"/>
    <property type="match status" value="1"/>
</dbReference>
<dbReference type="InterPro" id="IPR057260">
    <property type="entry name" value="Ribosomal_L19e_C"/>
</dbReference>
<dbReference type="CDD" id="cd01417">
    <property type="entry name" value="Ribosomal_L19e_E"/>
    <property type="match status" value="1"/>
</dbReference>
<proteinExistence type="inferred from homology"/>
<feature type="region of interest" description="Disordered" evidence="5">
    <location>
        <begin position="180"/>
        <end position="218"/>
    </location>
</feature>
<dbReference type="Pfam" id="PF01280">
    <property type="entry name" value="Ribosomal_L19e"/>
    <property type="match status" value="1"/>
</dbReference>
<dbReference type="Gene3D" id="1.10.1650.10">
    <property type="match status" value="1"/>
</dbReference>
<protein>
    <recommendedName>
        <fullName evidence="4">Ribosomal protein L19</fullName>
    </recommendedName>
</protein>
<feature type="compositionally biased region" description="Basic residues" evidence="5">
    <location>
        <begin position="98"/>
        <end position="110"/>
    </location>
</feature>
<feature type="domain" description="Large ribosomal subunit protein eL19" evidence="6">
    <location>
        <begin position="30"/>
        <end position="173"/>
    </location>
</feature>
<evidence type="ECO:0000259" key="6">
    <source>
        <dbReference type="SMART" id="SM01416"/>
    </source>
</evidence>
<dbReference type="InterPro" id="IPR023638">
    <property type="entry name" value="Ribosomal_eL19_CS"/>
</dbReference>
<dbReference type="Pfam" id="PF25476">
    <property type="entry name" value="Ribosomal_L19e_C"/>
    <property type="match status" value="1"/>
</dbReference>
<dbReference type="FunFam" id="1.10.1200.240:FF:000001">
    <property type="entry name" value="Ribosomal protein L19"/>
    <property type="match status" value="1"/>
</dbReference>
<keyword evidence="2 4" id="KW-0689">Ribosomal protein</keyword>
<dbReference type="InterPro" id="IPR000196">
    <property type="entry name" value="Ribosomal_eL19_dom"/>
</dbReference>
<dbReference type="GO" id="GO:0003723">
    <property type="term" value="F:RNA binding"/>
    <property type="evidence" value="ECO:0007669"/>
    <property type="project" value="InterPro"/>
</dbReference>
<evidence type="ECO:0000256" key="5">
    <source>
        <dbReference type="SAM" id="MobiDB-lite"/>
    </source>
</evidence>
<dbReference type="AlphaFoldDB" id="A0A7S2VGA9"/>
<dbReference type="GO" id="GO:0003735">
    <property type="term" value="F:structural constituent of ribosome"/>
    <property type="evidence" value="ECO:0007669"/>
    <property type="project" value="InterPro"/>
</dbReference>
<dbReference type="NCBIfam" id="NF006343">
    <property type="entry name" value="PRK08570.1"/>
    <property type="match status" value="1"/>
</dbReference>
<evidence type="ECO:0000256" key="4">
    <source>
        <dbReference type="RuleBase" id="RU000574"/>
    </source>
</evidence>
<dbReference type="PROSITE" id="PS00526">
    <property type="entry name" value="RIBOSOMAL_L19E"/>
    <property type="match status" value="1"/>
</dbReference>
<evidence type="ECO:0000256" key="1">
    <source>
        <dbReference type="ARBA" id="ARBA00011082"/>
    </source>
</evidence>
<comment type="similarity">
    <text evidence="1 4">Belongs to the eukaryotic ribosomal protein eL19 family.</text>
</comment>
<dbReference type="EMBL" id="HBHT01008239">
    <property type="protein sequence ID" value="CAD9951456.1"/>
    <property type="molecule type" value="Transcribed_RNA"/>
</dbReference>
<sequence length="218" mass="25274">MQCIILRIQLSFEICAHVFFCFDMFYVTVSLKLQKRLAASVLKCGKRKIWLDPNEVNEIALANSRRNIQKLHRDGLIIKKPAVVHSRARVQARNEAKRKGRHTGTGKRRGTANARLPFKVIWMRRSRVLRRLLKKMRDAKKIDKHIYHSLYMLAKGNQFKNKRVLLETIHEMKAVKAKEKALQEQADARKGRAKARLDRRAAREAKKQADAEAAQQAS</sequence>
<accession>A0A7S2VGA9</accession>
<dbReference type="Gene3D" id="1.10.1200.240">
    <property type="match status" value="1"/>
</dbReference>
<name>A0A7S2VGA9_9STRA</name>
<feature type="region of interest" description="Disordered" evidence="5">
    <location>
        <begin position="89"/>
        <end position="110"/>
    </location>
</feature>
<dbReference type="InterPro" id="IPR033935">
    <property type="entry name" value="Ribosomal_eL19_euk"/>
</dbReference>
<dbReference type="InterPro" id="IPR057259">
    <property type="entry name" value="Ribosomal_L19e"/>
</dbReference>
<evidence type="ECO:0000256" key="3">
    <source>
        <dbReference type="ARBA" id="ARBA00023274"/>
    </source>
</evidence>
<dbReference type="HAMAP" id="MF_01475">
    <property type="entry name" value="Ribosomal_eL19"/>
    <property type="match status" value="1"/>
</dbReference>
<keyword evidence="3 4" id="KW-0687">Ribonucleoprotein</keyword>
<organism evidence="7">
    <name type="scientific">Entomoneis paludosa</name>
    <dbReference type="NCBI Taxonomy" id="265537"/>
    <lineage>
        <taxon>Eukaryota</taxon>
        <taxon>Sar</taxon>
        <taxon>Stramenopiles</taxon>
        <taxon>Ochrophyta</taxon>
        <taxon>Bacillariophyta</taxon>
        <taxon>Bacillariophyceae</taxon>
        <taxon>Bacillariophycidae</taxon>
        <taxon>Entomoneidaceae</taxon>
        <taxon>Entomoneis</taxon>
    </lineage>
</organism>
<dbReference type="InterPro" id="IPR039547">
    <property type="entry name" value="Ribosomal_eL19"/>
</dbReference>
<dbReference type="InterPro" id="IPR015972">
    <property type="entry name" value="Ribosomal_eL19_dom1"/>
</dbReference>
<dbReference type="GO" id="GO:0006412">
    <property type="term" value="P:translation"/>
    <property type="evidence" value="ECO:0007669"/>
    <property type="project" value="InterPro"/>
</dbReference>
<evidence type="ECO:0000313" key="7">
    <source>
        <dbReference type="EMBL" id="CAD9951456.1"/>
    </source>
</evidence>
<reference evidence="7" key="1">
    <citation type="submission" date="2021-01" db="EMBL/GenBank/DDBJ databases">
        <authorList>
            <person name="Corre E."/>
            <person name="Pelletier E."/>
            <person name="Niang G."/>
            <person name="Scheremetjew M."/>
            <person name="Finn R."/>
            <person name="Kale V."/>
            <person name="Holt S."/>
            <person name="Cochrane G."/>
            <person name="Meng A."/>
            <person name="Brown T."/>
            <person name="Cohen L."/>
        </authorList>
    </citation>
    <scope>NUCLEOTIDE SEQUENCE</scope>
    <source>
        <strain evidence="7">CCMP125</strain>
    </source>
</reference>